<reference evidence="6" key="1">
    <citation type="submission" date="2023-06" db="EMBL/GenBank/DDBJ databases">
        <title>Genomic of Parafulvivirga corallium.</title>
        <authorList>
            <person name="Wang G."/>
        </authorList>
    </citation>
    <scope>NUCLEOTIDE SEQUENCE</scope>
    <source>
        <strain evidence="6">BMA10</strain>
    </source>
</reference>
<evidence type="ECO:0000256" key="5">
    <source>
        <dbReference type="SAM" id="Phobius"/>
    </source>
</evidence>
<evidence type="ECO:0008006" key="8">
    <source>
        <dbReference type="Google" id="ProtNLM"/>
    </source>
</evidence>
<comment type="subcellular location">
    <subcellularLocation>
        <location evidence="1">Membrane</location>
        <topology evidence="1">Multi-pass membrane protein</topology>
    </subcellularLocation>
</comment>
<keyword evidence="3 5" id="KW-1133">Transmembrane helix</keyword>
<proteinExistence type="predicted"/>
<accession>A0ABT8KMW8</accession>
<dbReference type="InterPro" id="IPR019109">
    <property type="entry name" value="MamF_MmsF"/>
</dbReference>
<keyword evidence="2 5" id="KW-0812">Transmembrane</keyword>
<keyword evidence="7" id="KW-1185">Reference proteome</keyword>
<organism evidence="6 7">
    <name type="scientific">Splendidivirga corallicola</name>
    <dbReference type="NCBI Taxonomy" id="3051826"/>
    <lineage>
        <taxon>Bacteria</taxon>
        <taxon>Pseudomonadati</taxon>
        <taxon>Bacteroidota</taxon>
        <taxon>Cytophagia</taxon>
        <taxon>Cytophagales</taxon>
        <taxon>Splendidivirgaceae</taxon>
        <taxon>Splendidivirga</taxon>
    </lineage>
</organism>
<feature type="transmembrane region" description="Helical" evidence="5">
    <location>
        <begin position="47"/>
        <end position="67"/>
    </location>
</feature>
<feature type="transmembrane region" description="Helical" evidence="5">
    <location>
        <begin position="73"/>
        <end position="97"/>
    </location>
</feature>
<sequence>MENQEIKAPDHQEDKTVAIVSYITFVGWIVALVLHQNNKTSLGSYHLRQSLLLFIVAFAFYVVRMIFLFSGWFLSTIFSIVGLGLLVLWVFGLIAAINGEKKPIPIIGEKAQEMFSSVFE</sequence>
<gene>
    <name evidence="6" type="ORF">QQ008_10480</name>
</gene>
<feature type="transmembrane region" description="Helical" evidence="5">
    <location>
        <begin position="16"/>
        <end position="35"/>
    </location>
</feature>
<evidence type="ECO:0000256" key="1">
    <source>
        <dbReference type="ARBA" id="ARBA00004141"/>
    </source>
</evidence>
<comment type="caution">
    <text evidence="6">The sequence shown here is derived from an EMBL/GenBank/DDBJ whole genome shotgun (WGS) entry which is preliminary data.</text>
</comment>
<dbReference type="RefSeq" id="WP_346751821.1">
    <property type="nucleotide sequence ID" value="NZ_JAUJEA010000003.1"/>
</dbReference>
<protein>
    <recommendedName>
        <fullName evidence="8">DUF4870 domain-containing protein</fullName>
    </recommendedName>
</protein>
<name>A0ABT8KMW8_9BACT</name>
<evidence type="ECO:0000313" key="7">
    <source>
        <dbReference type="Proteomes" id="UP001172082"/>
    </source>
</evidence>
<evidence type="ECO:0000256" key="2">
    <source>
        <dbReference type="ARBA" id="ARBA00022692"/>
    </source>
</evidence>
<dbReference type="EMBL" id="JAUJEA010000003">
    <property type="protein sequence ID" value="MDN5201793.1"/>
    <property type="molecule type" value="Genomic_DNA"/>
</dbReference>
<dbReference type="Proteomes" id="UP001172082">
    <property type="component" value="Unassembled WGS sequence"/>
</dbReference>
<evidence type="ECO:0000256" key="4">
    <source>
        <dbReference type="ARBA" id="ARBA00023136"/>
    </source>
</evidence>
<evidence type="ECO:0000256" key="3">
    <source>
        <dbReference type="ARBA" id="ARBA00022989"/>
    </source>
</evidence>
<evidence type="ECO:0000313" key="6">
    <source>
        <dbReference type="EMBL" id="MDN5201793.1"/>
    </source>
</evidence>
<dbReference type="Pfam" id="PF09685">
    <property type="entry name" value="MamF_MmsF"/>
    <property type="match status" value="1"/>
</dbReference>
<keyword evidence="4 5" id="KW-0472">Membrane</keyword>